<dbReference type="EMBL" id="FJOG01000039">
    <property type="protein sequence ID" value="CZR66716.1"/>
    <property type="molecule type" value="Genomic_DNA"/>
</dbReference>
<sequence length="275" mass="28998">MPFAQINNKKLFYTDSHPENADTSLPTALFLHGLGSSSCFYATIIPSLKDAVRCLALDYPGSGLSELGTEELSIESIARDALSLLASLGVKEAVVVGHSMGGILASYLASADYHRVKAVVLLGPVDPAPNLADVFEKRIETVKSNGLEALADSIPSAATGSASTPLHHAFIRSLILGTSERGYIALCSLIANAQKPDYASVSVPLLILAGEDDKTSPLAGCEGILRAYGEPAASEGGREDKRLVVLKGVGHWHCVEDSEGVVRHLKGFLESVSWS</sequence>
<evidence type="ECO:0000313" key="3">
    <source>
        <dbReference type="Proteomes" id="UP000184330"/>
    </source>
</evidence>
<gene>
    <name evidence="2" type="ORF">PAC_16617</name>
</gene>
<dbReference type="GO" id="GO:0047372">
    <property type="term" value="F:monoacylglycerol lipase activity"/>
    <property type="evidence" value="ECO:0007669"/>
    <property type="project" value="TreeGrafter"/>
</dbReference>
<reference evidence="2 3" key="1">
    <citation type="submission" date="2016-03" db="EMBL/GenBank/DDBJ databases">
        <authorList>
            <person name="Ploux O."/>
        </authorList>
    </citation>
    <scope>NUCLEOTIDE SEQUENCE [LARGE SCALE GENOMIC DNA]</scope>
    <source>
        <strain evidence="2 3">UAMH 11012</strain>
    </source>
</reference>
<keyword evidence="3" id="KW-1185">Reference proteome</keyword>
<dbReference type="Pfam" id="PF12697">
    <property type="entry name" value="Abhydrolase_6"/>
    <property type="match status" value="1"/>
</dbReference>
<dbReference type="Proteomes" id="UP000184330">
    <property type="component" value="Unassembled WGS sequence"/>
</dbReference>
<dbReference type="GO" id="GO:0016020">
    <property type="term" value="C:membrane"/>
    <property type="evidence" value="ECO:0007669"/>
    <property type="project" value="TreeGrafter"/>
</dbReference>
<dbReference type="PRINTS" id="PR00111">
    <property type="entry name" value="ABHYDROLASE"/>
</dbReference>
<dbReference type="PANTHER" id="PTHR43798:SF5">
    <property type="entry name" value="MONOACYLGLYCEROL LIPASE ABHD6"/>
    <property type="match status" value="1"/>
</dbReference>
<dbReference type="AlphaFoldDB" id="A0A1L7XP61"/>
<name>A0A1L7XP61_9HELO</name>
<accession>A0A1L7XP61</accession>
<dbReference type="InterPro" id="IPR000073">
    <property type="entry name" value="AB_hydrolase_1"/>
</dbReference>
<dbReference type="InterPro" id="IPR050266">
    <property type="entry name" value="AB_hydrolase_sf"/>
</dbReference>
<dbReference type="STRING" id="576137.A0A1L7XP61"/>
<dbReference type="PANTHER" id="PTHR43798">
    <property type="entry name" value="MONOACYLGLYCEROL LIPASE"/>
    <property type="match status" value="1"/>
</dbReference>
<dbReference type="GO" id="GO:0046464">
    <property type="term" value="P:acylglycerol catabolic process"/>
    <property type="evidence" value="ECO:0007669"/>
    <property type="project" value="TreeGrafter"/>
</dbReference>
<evidence type="ECO:0000259" key="1">
    <source>
        <dbReference type="Pfam" id="PF12697"/>
    </source>
</evidence>
<evidence type="ECO:0000313" key="2">
    <source>
        <dbReference type="EMBL" id="CZR66716.1"/>
    </source>
</evidence>
<dbReference type="SUPFAM" id="SSF53474">
    <property type="entry name" value="alpha/beta-Hydrolases"/>
    <property type="match status" value="1"/>
</dbReference>
<organism evidence="2 3">
    <name type="scientific">Phialocephala subalpina</name>
    <dbReference type="NCBI Taxonomy" id="576137"/>
    <lineage>
        <taxon>Eukaryota</taxon>
        <taxon>Fungi</taxon>
        <taxon>Dikarya</taxon>
        <taxon>Ascomycota</taxon>
        <taxon>Pezizomycotina</taxon>
        <taxon>Leotiomycetes</taxon>
        <taxon>Helotiales</taxon>
        <taxon>Mollisiaceae</taxon>
        <taxon>Phialocephala</taxon>
        <taxon>Phialocephala fortinii species complex</taxon>
    </lineage>
</organism>
<keyword evidence="2" id="KW-0378">Hydrolase</keyword>
<proteinExistence type="predicted"/>
<dbReference type="InterPro" id="IPR029058">
    <property type="entry name" value="AB_hydrolase_fold"/>
</dbReference>
<protein>
    <submittedName>
        <fullName evidence="2">Related to alpha/beta hydrolase</fullName>
    </submittedName>
</protein>
<dbReference type="OrthoDB" id="2498029at2759"/>
<feature type="domain" description="AB hydrolase-1" evidence="1">
    <location>
        <begin position="29"/>
        <end position="263"/>
    </location>
</feature>
<dbReference type="Gene3D" id="3.40.50.1820">
    <property type="entry name" value="alpha/beta hydrolase"/>
    <property type="match status" value="1"/>
</dbReference>